<protein>
    <submittedName>
        <fullName evidence="7">Nitroreductase</fullName>
    </submittedName>
</protein>
<dbReference type="PANTHER" id="PTHR43425">
    <property type="entry name" value="OXYGEN-INSENSITIVE NADPH NITROREDUCTASE"/>
    <property type="match status" value="1"/>
</dbReference>
<evidence type="ECO:0000313" key="8">
    <source>
        <dbReference type="Proteomes" id="UP000467132"/>
    </source>
</evidence>
<organism evidence="7 8">
    <name type="scientific">Senegalia massiliensis</name>
    <dbReference type="NCBI Taxonomy" id="1720316"/>
    <lineage>
        <taxon>Bacteria</taxon>
        <taxon>Bacillati</taxon>
        <taxon>Bacillota</taxon>
        <taxon>Clostridia</taxon>
        <taxon>Eubacteriales</taxon>
        <taxon>Clostridiaceae</taxon>
        <taxon>Senegalia</taxon>
    </lineage>
</organism>
<reference evidence="7 8" key="1">
    <citation type="submission" date="2018-08" db="EMBL/GenBank/DDBJ databases">
        <title>Murine metabolic-syndrome-specific gut microbial biobank.</title>
        <authorList>
            <person name="Liu C."/>
        </authorList>
    </citation>
    <scope>NUCLEOTIDE SEQUENCE [LARGE SCALE GENOMIC DNA]</scope>
    <source>
        <strain evidence="7 8">583</strain>
    </source>
</reference>
<evidence type="ECO:0000256" key="5">
    <source>
        <dbReference type="PIRNR" id="PIRNR005426"/>
    </source>
</evidence>
<keyword evidence="5" id="KW-0521">NADP</keyword>
<gene>
    <name evidence="7" type="ORF">D3Z33_05800</name>
</gene>
<feature type="domain" description="Nitroreductase" evidence="6">
    <location>
        <begin position="10"/>
        <end position="172"/>
    </location>
</feature>
<comment type="similarity">
    <text evidence="1 5">Belongs to the flavin oxidoreductase frp family.</text>
</comment>
<dbReference type="EMBL" id="QXXA01000006">
    <property type="protein sequence ID" value="NBI06373.1"/>
    <property type="molecule type" value="Genomic_DNA"/>
</dbReference>
<keyword evidence="4 5" id="KW-0560">Oxidoreductase</keyword>
<dbReference type="GO" id="GO:0016491">
    <property type="term" value="F:oxidoreductase activity"/>
    <property type="evidence" value="ECO:0007669"/>
    <property type="project" value="UniProtKB-UniRule"/>
</dbReference>
<dbReference type="PANTHER" id="PTHR43425:SF2">
    <property type="entry name" value="OXYGEN-INSENSITIVE NADPH NITROREDUCTASE"/>
    <property type="match status" value="1"/>
</dbReference>
<keyword evidence="8" id="KW-1185">Reference proteome</keyword>
<dbReference type="OrthoDB" id="9775805at2"/>
<evidence type="ECO:0000313" key="7">
    <source>
        <dbReference type="EMBL" id="NBI06373.1"/>
    </source>
</evidence>
<dbReference type="Proteomes" id="UP000467132">
    <property type="component" value="Unassembled WGS sequence"/>
</dbReference>
<dbReference type="RefSeq" id="WP_160196859.1">
    <property type="nucleotide sequence ID" value="NZ_QXXA01000006.1"/>
</dbReference>
<evidence type="ECO:0000259" key="6">
    <source>
        <dbReference type="Pfam" id="PF00881"/>
    </source>
</evidence>
<dbReference type="PIRSF" id="PIRSF005426">
    <property type="entry name" value="Frp"/>
    <property type="match status" value="1"/>
</dbReference>
<keyword evidence="3 5" id="KW-0288">FMN</keyword>
<name>A0A845R1C4_9CLOT</name>
<dbReference type="Gene3D" id="3.40.109.10">
    <property type="entry name" value="NADH Oxidase"/>
    <property type="match status" value="1"/>
</dbReference>
<evidence type="ECO:0000256" key="1">
    <source>
        <dbReference type="ARBA" id="ARBA00008366"/>
    </source>
</evidence>
<accession>A0A845R1C4</accession>
<comment type="caution">
    <text evidence="7">The sequence shown here is derived from an EMBL/GenBank/DDBJ whole genome shotgun (WGS) entry which is preliminary data.</text>
</comment>
<dbReference type="InterPro" id="IPR000415">
    <property type="entry name" value="Nitroreductase-like"/>
</dbReference>
<dbReference type="InterPro" id="IPR029479">
    <property type="entry name" value="Nitroreductase"/>
</dbReference>
<dbReference type="Pfam" id="PF00881">
    <property type="entry name" value="Nitroreductase"/>
    <property type="match status" value="1"/>
</dbReference>
<dbReference type="InterPro" id="IPR016446">
    <property type="entry name" value="Flavin_OxRdtase_Frp"/>
</dbReference>
<proteinExistence type="inferred from homology"/>
<evidence type="ECO:0000256" key="4">
    <source>
        <dbReference type="ARBA" id="ARBA00023002"/>
    </source>
</evidence>
<sequence length="256" mass="29839">MNETLSVLNNRMSLRRYKDKPISEEHLEQILYSTMRAPTAGNMMLYSVLVIKDKEKIKRLSSTCDNQAFIAKAPLVLIFLADMQRWTDYLHHCDIEDFCKEKEMEYNGPNNADLFLSISDTMIAAQNAVIAGESLGVGSCYIGDIMENYETHKVMFNLPDKVFPIGMLCLGYYPEKLKKTLIPRFNKEYIVFDEKYKRLSSEEFDDMFKHLNENLNPNNSFGARNIGQLMYSRKFGAPFFKEMERSVKVIMEHWNK</sequence>
<dbReference type="AlphaFoldDB" id="A0A845R1C4"/>
<evidence type="ECO:0000256" key="3">
    <source>
        <dbReference type="ARBA" id="ARBA00022643"/>
    </source>
</evidence>
<dbReference type="SUPFAM" id="SSF55469">
    <property type="entry name" value="FMN-dependent nitroreductase-like"/>
    <property type="match status" value="1"/>
</dbReference>
<evidence type="ECO:0000256" key="2">
    <source>
        <dbReference type="ARBA" id="ARBA00022630"/>
    </source>
</evidence>
<keyword evidence="2 5" id="KW-0285">Flavoprotein</keyword>